<keyword evidence="1" id="KW-1133">Transmembrane helix</keyword>
<name>A0ABS1KJ91_9FLAO</name>
<evidence type="ECO:0000313" key="2">
    <source>
        <dbReference type="EMBL" id="MBL0739318.1"/>
    </source>
</evidence>
<dbReference type="EMBL" id="JAERSF010000005">
    <property type="protein sequence ID" value="MBL0739318.1"/>
    <property type="molecule type" value="Genomic_DNA"/>
</dbReference>
<proteinExistence type="predicted"/>
<accession>A0ABS1KJ91</accession>
<keyword evidence="1" id="KW-0472">Membrane</keyword>
<dbReference type="RefSeq" id="WP_202006314.1">
    <property type="nucleotide sequence ID" value="NZ_JAERSF010000005.1"/>
</dbReference>
<evidence type="ECO:0000313" key="3">
    <source>
        <dbReference type="Proteomes" id="UP000603728"/>
    </source>
</evidence>
<feature type="transmembrane region" description="Helical" evidence="1">
    <location>
        <begin position="167"/>
        <end position="183"/>
    </location>
</feature>
<keyword evidence="1" id="KW-0812">Transmembrane</keyword>
<keyword evidence="3" id="KW-1185">Reference proteome</keyword>
<feature type="transmembrane region" description="Helical" evidence="1">
    <location>
        <begin position="95"/>
        <end position="113"/>
    </location>
</feature>
<feature type="transmembrane region" description="Helical" evidence="1">
    <location>
        <begin position="140"/>
        <end position="160"/>
    </location>
</feature>
<feature type="transmembrane region" description="Helical" evidence="1">
    <location>
        <begin position="371"/>
        <end position="389"/>
    </location>
</feature>
<comment type="caution">
    <text evidence="2">The sequence shown here is derived from an EMBL/GenBank/DDBJ whole genome shotgun (WGS) entry which is preliminary data.</text>
</comment>
<gene>
    <name evidence="2" type="ORF">JI750_20680</name>
</gene>
<feature type="transmembrane region" description="Helical" evidence="1">
    <location>
        <begin position="212"/>
        <end position="229"/>
    </location>
</feature>
<reference evidence="2 3" key="1">
    <citation type="submission" date="2021-01" db="EMBL/GenBank/DDBJ databases">
        <title>Genome seq and assembly of Flavobacterium sp. GN10.</title>
        <authorList>
            <person name="Chhetri G."/>
        </authorList>
    </citation>
    <scope>NUCLEOTIDE SEQUENCE [LARGE SCALE GENOMIC DNA]</scope>
    <source>
        <strain evidence="2 3">GN10</strain>
    </source>
</reference>
<dbReference type="InterPro" id="IPR002760">
    <property type="entry name" value="O_anti_polymase"/>
</dbReference>
<protein>
    <submittedName>
        <fullName evidence="2">Oligosaccharide repeat unit polymerase</fullName>
    </submittedName>
</protein>
<feature type="transmembrane region" description="Helical" evidence="1">
    <location>
        <begin position="14"/>
        <end position="34"/>
    </location>
</feature>
<feature type="transmembrane region" description="Helical" evidence="1">
    <location>
        <begin position="46"/>
        <end position="66"/>
    </location>
</feature>
<dbReference type="Pfam" id="PF01901">
    <property type="entry name" value="O_anti_polymase"/>
    <property type="match status" value="1"/>
</dbReference>
<sequence length="402" mass="46438">MYNKRNKDFFQPEIFLNLYFITLIGLGPIALYFFSKELFNSANYQLVFFIILLGYLSINLGYYIAASSKKIVLSNKTTSAIYIIRKQRRSWKFKSTGNLFVIIGLMAAVIFFARAGNIPMLAHNKEAARVMALNISGNGYFLYLMTLAMYGVLLLALYTYLYSNRTTLLFVLIAIVGLVMTGTGSRRYFLWLCLYIFMARHFLYAFIPIKKMAVFAMSGLLFVNLFEMFRNPDSMTTVDLKTTFLYRFLIYISNLEKVLSAFIRKDSFEYGGTFFMDLLTALPGKQIDYQSWLKAVTELEFEGFGIPPTIMGDFYVNFGYPGIVIGCFFFGYIIRKLYNRFIIRKKSLFDVFLYIISLEIASKIITSGFSAQSVSVVWLFVFIVLYKIFSSLMNVKKPLIYK</sequence>
<feature type="transmembrane region" description="Helical" evidence="1">
    <location>
        <begin position="314"/>
        <end position="335"/>
    </location>
</feature>
<organism evidence="2 3">
    <name type="scientific">Flavobacterium tagetis</name>
    <dbReference type="NCBI Taxonomy" id="2801336"/>
    <lineage>
        <taxon>Bacteria</taxon>
        <taxon>Pseudomonadati</taxon>
        <taxon>Bacteroidota</taxon>
        <taxon>Flavobacteriia</taxon>
        <taxon>Flavobacteriales</taxon>
        <taxon>Flavobacteriaceae</taxon>
        <taxon>Flavobacterium</taxon>
    </lineage>
</organism>
<feature type="transmembrane region" description="Helical" evidence="1">
    <location>
        <begin position="347"/>
        <end position="365"/>
    </location>
</feature>
<evidence type="ECO:0000256" key="1">
    <source>
        <dbReference type="SAM" id="Phobius"/>
    </source>
</evidence>
<dbReference type="Proteomes" id="UP000603728">
    <property type="component" value="Unassembled WGS sequence"/>
</dbReference>
<dbReference type="NCBIfam" id="TIGR04370">
    <property type="entry name" value="glyco_rpt_poly"/>
    <property type="match status" value="1"/>
</dbReference>